<sequence length="144" mass="17162">MKTSEFKATLNELNLKYYVRNGEWIAHDETYYDLISVSVDCQFAMKITKHAYEVLNAEQVAELYELVTAYASTPLDEREEPRLYYIQCPITKMYLNQETQDDDSFLWTTSKRETSDYRTKFTRAEIEAYDLEHLIEEEVPNNER</sequence>
<reference evidence="1 2" key="1">
    <citation type="submission" date="2020-03" db="EMBL/GenBank/DDBJ databases">
        <title>Soil Listeria distribution.</title>
        <authorList>
            <person name="Liao J."/>
            <person name="Wiedmann M."/>
        </authorList>
    </citation>
    <scope>NUCLEOTIDE SEQUENCE [LARGE SCALE GENOMIC DNA]</scope>
    <source>
        <strain evidence="1 2">FSL L7-1299</strain>
    </source>
</reference>
<dbReference type="Proteomes" id="UP000574104">
    <property type="component" value="Unassembled WGS sequence"/>
</dbReference>
<dbReference type="RefSeq" id="WP_185434241.1">
    <property type="nucleotide sequence ID" value="NZ_JAARSH010000002.1"/>
</dbReference>
<evidence type="ECO:0000313" key="1">
    <source>
        <dbReference type="EMBL" id="MBC1615346.1"/>
    </source>
</evidence>
<dbReference type="EMBL" id="JAARSH010000002">
    <property type="protein sequence ID" value="MBC1615346.1"/>
    <property type="molecule type" value="Genomic_DNA"/>
</dbReference>
<accession>A0A842A8Z1</accession>
<organism evidence="1 2">
    <name type="scientific">Listeria booriae</name>
    <dbReference type="NCBI Taxonomy" id="1552123"/>
    <lineage>
        <taxon>Bacteria</taxon>
        <taxon>Bacillati</taxon>
        <taxon>Bacillota</taxon>
        <taxon>Bacilli</taxon>
        <taxon>Bacillales</taxon>
        <taxon>Listeriaceae</taxon>
        <taxon>Listeria</taxon>
    </lineage>
</organism>
<dbReference type="AlphaFoldDB" id="A0A842A8Z1"/>
<name>A0A842A8Z1_9LIST</name>
<evidence type="ECO:0000313" key="2">
    <source>
        <dbReference type="Proteomes" id="UP000574104"/>
    </source>
</evidence>
<proteinExistence type="predicted"/>
<comment type="caution">
    <text evidence="1">The sequence shown here is derived from an EMBL/GenBank/DDBJ whole genome shotgun (WGS) entry which is preliminary data.</text>
</comment>
<gene>
    <name evidence="1" type="ORF">HB904_04055</name>
</gene>
<protein>
    <submittedName>
        <fullName evidence="1">Uncharacterized protein</fullName>
    </submittedName>
</protein>